<dbReference type="InterPro" id="IPR010730">
    <property type="entry name" value="HET"/>
</dbReference>
<organism evidence="2 3">
    <name type="scientific">Fusarium albosuccineum</name>
    <dbReference type="NCBI Taxonomy" id="1237068"/>
    <lineage>
        <taxon>Eukaryota</taxon>
        <taxon>Fungi</taxon>
        <taxon>Dikarya</taxon>
        <taxon>Ascomycota</taxon>
        <taxon>Pezizomycotina</taxon>
        <taxon>Sordariomycetes</taxon>
        <taxon>Hypocreomycetidae</taxon>
        <taxon>Hypocreales</taxon>
        <taxon>Nectriaceae</taxon>
        <taxon>Fusarium</taxon>
        <taxon>Fusarium decemcellulare species complex</taxon>
    </lineage>
</organism>
<dbReference type="EMBL" id="JAADYS010000597">
    <property type="protein sequence ID" value="KAF4468571.1"/>
    <property type="molecule type" value="Genomic_DNA"/>
</dbReference>
<evidence type="ECO:0000259" key="1">
    <source>
        <dbReference type="Pfam" id="PF06985"/>
    </source>
</evidence>
<protein>
    <submittedName>
        <fullName evidence="2">HET-domain-containing</fullName>
    </submittedName>
</protein>
<dbReference type="Proteomes" id="UP000554235">
    <property type="component" value="Unassembled WGS sequence"/>
</dbReference>
<comment type="caution">
    <text evidence="2">The sequence shown here is derived from an EMBL/GenBank/DDBJ whole genome shotgun (WGS) entry which is preliminary data.</text>
</comment>
<dbReference type="Pfam" id="PF06985">
    <property type="entry name" value="HET"/>
    <property type="match status" value="1"/>
</dbReference>
<name>A0A8H4PG96_9HYPO</name>
<keyword evidence="3" id="KW-1185">Reference proteome</keyword>
<reference evidence="2 3" key="1">
    <citation type="submission" date="2020-01" db="EMBL/GenBank/DDBJ databases">
        <title>Identification and distribution of gene clusters putatively required for synthesis of sphingolipid metabolism inhibitors in phylogenetically diverse species of the filamentous fungus Fusarium.</title>
        <authorList>
            <person name="Kim H.-S."/>
            <person name="Busman M."/>
            <person name="Brown D.W."/>
            <person name="Divon H."/>
            <person name="Uhlig S."/>
            <person name="Proctor R.H."/>
        </authorList>
    </citation>
    <scope>NUCLEOTIDE SEQUENCE [LARGE SCALE GENOMIC DNA]</scope>
    <source>
        <strain evidence="2 3">NRRL 20459</strain>
    </source>
</reference>
<dbReference type="PANTHER" id="PTHR24148">
    <property type="entry name" value="ANKYRIN REPEAT DOMAIN-CONTAINING PROTEIN 39 HOMOLOG-RELATED"/>
    <property type="match status" value="1"/>
</dbReference>
<feature type="domain" description="Heterokaryon incompatibility" evidence="1">
    <location>
        <begin position="105"/>
        <end position="253"/>
    </location>
</feature>
<dbReference type="PANTHER" id="PTHR24148:SF73">
    <property type="entry name" value="HET DOMAIN PROTEIN (AFU_ORTHOLOGUE AFUA_8G01020)"/>
    <property type="match status" value="1"/>
</dbReference>
<evidence type="ECO:0000313" key="3">
    <source>
        <dbReference type="Proteomes" id="UP000554235"/>
    </source>
</evidence>
<dbReference type="InterPro" id="IPR052895">
    <property type="entry name" value="HetReg/Transcr_Mod"/>
</dbReference>
<dbReference type="AlphaFoldDB" id="A0A8H4PG96"/>
<proteinExistence type="predicted"/>
<sequence length="632" mass="72584">MATNGFNNLYEPLGEEQIRLITIHPELTNGIVSCSLESFSLEETTPAFQQFLHSYGTPTTSRRWLISTWRSIQRAKGVRHPPATRSMKSFTPSHNHCFRYTWGDFAAMSYVWGTDHAGKVIVNGQEMAVTKNLEYALEELRSDEARFSKRYKLWVDAICINQSDEEETAEQVSRMREIYTEAWAVVAWLGPAKENTDQGMHLLATLSCLNDKERDNLSALLENNPTTFGEFAFYGLHNLMTSDYWRRLWIIQELVLGSSSTILRCGKDTLDWPTFCRGISVLYHGGVWSAKDWLLRGEMERKQIAQHQHWVTSSIHLVHQNLRPLSEFESLQFRAGERQGMRKLLELAMSESREEKDKVFGLLGMMEPKISKRLICKYSKPTAELFSATSIAFIEHYGNLEPLREANPWGKADTPSWVVDWTWKGRLRYSKPESVFIGAFWTPGTPEPRADAIYSAAGQREPLCSVEADGRLLRTNDAAFAQFESLGWSWMKEQQEYYFRWVRWHQAHDGIRMGNMHLGDYFTDQVPCDASEFDYAEVYRATDRSGMGRRLMFTQKVYLGWGPDNAHGSLQDQIRVGDMVCIVYGCSTPLVIRRVEDKYHVLGEAYLEGMMDGEAVDSVESGELPEEELIFC</sequence>
<gene>
    <name evidence="2" type="ORF">FALBO_4559</name>
</gene>
<dbReference type="Pfam" id="PF26639">
    <property type="entry name" value="Het-6_barrel"/>
    <property type="match status" value="1"/>
</dbReference>
<dbReference type="OrthoDB" id="265717at2759"/>
<evidence type="ECO:0000313" key="2">
    <source>
        <dbReference type="EMBL" id="KAF4468571.1"/>
    </source>
</evidence>
<accession>A0A8H4PG96</accession>